<dbReference type="RefSeq" id="WP_072954662.1">
    <property type="nucleotide sequence ID" value="NZ_FQUT01000003.1"/>
</dbReference>
<dbReference type="InterPro" id="IPR018060">
    <property type="entry name" value="HTH_AraC"/>
</dbReference>
<gene>
    <name evidence="4" type="ORF">SAMN05443633_103111</name>
</gene>
<reference evidence="5" key="1">
    <citation type="submission" date="2016-11" db="EMBL/GenBank/DDBJ databases">
        <authorList>
            <person name="Varghese N."/>
            <person name="Submissions S."/>
        </authorList>
    </citation>
    <scope>NUCLEOTIDE SEQUENCE [LARGE SCALE GENOMIC DNA]</scope>
    <source>
        <strain evidence="5">DSM 27619</strain>
    </source>
</reference>
<feature type="chain" id="PRO_5012454514" description="HTH araC/xylS-type domain-containing protein" evidence="2">
    <location>
        <begin position="20"/>
        <end position="460"/>
    </location>
</feature>
<feature type="transmembrane region" description="Helical" evidence="1">
    <location>
        <begin position="345"/>
        <end position="364"/>
    </location>
</feature>
<dbReference type="OrthoDB" id="5295174at2"/>
<dbReference type="Gene3D" id="1.25.40.10">
    <property type="entry name" value="Tetratricopeptide repeat domain"/>
    <property type="match status" value="2"/>
</dbReference>
<feature type="domain" description="HTH araC/xylS-type" evidence="3">
    <location>
        <begin position="400"/>
        <end position="456"/>
    </location>
</feature>
<evidence type="ECO:0000313" key="4">
    <source>
        <dbReference type="EMBL" id="SHF15270.1"/>
    </source>
</evidence>
<keyword evidence="2" id="KW-0732">Signal</keyword>
<keyword evidence="5" id="KW-1185">Reference proteome</keyword>
<dbReference type="SMART" id="SM00028">
    <property type="entry name" value="TPR"/>
    <property type="match status" value="3"/>
</dbReference>
<dbReference type="STRING" id="1416778.SAMN05443633_103111"/>
<keyword evidence="1" id="KW-1133">Transmembrane helix</keyword>
<evidence type="ECO:0000256" key="1">
    <source>
        <dbReference type="SAM" id="Phobius"/>
    </source>
</evidence>
<keyword evidence="1" id="KW-0812">Transmembrane</keyword>
<dbReference type="GO" id="GO:0043565">
    <property type="term" value="F:sequence-specific DNA binding"/>
    <property type="evidence" value="ECO:0007669"/>
    <property type="project" value="InterPro"/>
</dbReference>
<dbReference type="PROSITE" id="PS01124">
    <property type="entry name" value="HTH_ARAC_FAMILY_2"/>
    <property type="match status" value="1"/>
</dbReference>
<name>A0A1M4ZB48_9FLAO</name>
<keyword evidence="1" id="KW-0472">Membrane</keyword>
<dbReference type="Pfam" id="PF13181">
    <property type="entry name" value="TPR_8"/>
    <property type="match status" value="1"/>
</dbReference>
<evidence type="ECO:0000256" key="2">
    <source>
        <dbReference type="SAM" id="SignalP"/>
    </source>
</evidence>
<organism evidence="4 5">
    <name type="scientific">Chryseobacterium arachidis</name>
    <dbReference type="NCBI Taxonomy" id="1416778"/>
    <lineage>
        <taxon>Bacteria</taxon>
        <taxon>Pseudomonadati</taxon>
        <taxon>Bacteroidota</taxon>
        <taxon>Flavobacteriia</taxon>
        <taxon>Flavobacteriales</taxon>
        <taxon>Weeksellaceae</taxon>
        <taxon>Chryseobacterium group</taxon>
        <taxon>Chryseobacterium</taxon>
    </lineage>
</organism>
<evidence type="ECO:0000313" key="5">
    <source>
        <dbReference type="Proteomes" id="UP000184518"/>
    </source>
</evidence>
<dbReference type="Gene3D" id="1.10.10.60">
    <property type="entry name" value="Homeodomain-like"/>
    <property type="match status" value="1"/>
</dbReference>
<dbReference type="GO" id="GO:0003700">
    <property type="term" value="F:DNA-binding transcription factor activity"/>
    <property type="evidence" value="ECO:0007669"/>
    <property type="project" value="InterPro"/>
</dbReference>
<sequence length="460" mass="52970">MLIKKLLLLFFLSITLLNAQISNDSILKKINNAKNIVADKDPKKAIKIALETKKLSKQNHYDYGIMKSAYTLMLLYYNGGSYKKVIEEARIAEEYAIKLDDNDYLSDIFRMKAITYGEMGFSKEALKELSKSLPYADKIKLKNKSLYTKAIIYEAYAGTYEKLGDTKKQIENRHKSILASKKMNDTAKTMVNRKFHNLALQYGSLAYTYNNLKKKDSALFYFNEALKIYNNKDIDIYTDGKATLLSDLAVFHSNNKDYNNSIKFAKQAEKLEKQTTLPYIRRDIFKSLFDSYAGINKVDSSKYYLSLYTVLNDSIIKVEKKSLYTPVNQIISDKEKEKNSTVKNVIFISAITSVLLLLFGWLFWSRKNKKLKEDYNKLIRKLAHDNYGSGTSSENTSTAIKDPRIAQVVHLLYSDPKSRMYTEDELAKNHGFTSKTEFTTAFKKATGIPFSYFIKKVQKQ</sequence>
<protein>
    <recommendedName>
        <fullName evidence="3">HTH araC/xylS-type domain-containing protein</fullName>
    </recommendedName>
</protein>
<accession>A0A1M4ZB48</accession>
<dbReference type="SUPFAM" id="SSF48452">
    <property type="entry name" value="TPR-like"/>
    <property type="match status" value="1"/>
</dbReference>
<dbReference type="EMBL" id="FQUT01000003">
    <property type="protein sequence ID" value="SHF15270.1"/>
    <property type="molecule type" value="Genomic_DNA"/>
</dbReference>
<dbReference type="InterPro" id="IPR019734">
    <property type="entry name" value="TPR_rpt"/>
</dbReference>
<dbReference type="Proteomes" id="UP000184518">
    <property type="component" value="Unassembled WGS sequence"/>
</dbReference>
<proteinExistence type="predicted"/>
<dbReference type="AlphaFoldDB" id="A0A1M4ZB48"/>
<feature type="signal peptide" evidence="2">
    <location>
        <begin position="1"/>
        <end position="19"/>
    </location>
</feature>
<dbReference type="InterPro" id="IPR011990">
    <property type="entry name" value="TPR-like_helical_dom_sf"/>
</dbReference>
<evidence type="ECO:0000259" key="3">
    <source>
        <dbReference type="PROSITE" id="PS01124"/>
    </source>
</evidence>